<keyword evidence="3" id="KW-1185">Reference proteome</keyword>
<proteinExistence type="predicted"/>
<dbReference type="OrthoDB" id="6893610at2"/>
<evidence type="ECO:0000313" key="3">
    <source>
        <dbReference type="Proteomes" id="UP000183653"/>
    </source>
</evidence>
<dbReference type="EMBL" id="LT629782">
    <property type="protein sequence ID" value="SDT99080.1"/>
    <property type="molecule type" value="Genomic_DNA"/>
</dbReference>
<keyword evidence="1" id="KW-0812">Transmembrane</keyword>
<dbReference type="RefSeq" id="WP_057721496.1">
    <property type="nucleotide sequence ID" value="NZ_JYLM01000001.1"/>
</dbReference>
<reference evidence="2 3" key="1">
    <citation type="submission" date="2016-10" db="EMBL/GenBank/DDBJ databases">
        <authorList>
            <person name="Varghese N."/>
            <person name="Submissions S."/>
        </authorList>
    </citation>
    <scope>NUCLEOTIDE SEQUENCE [LARGE SCALE GENOMIC DNA]</scope>
    <source>
        <strain evidence="2 3">BS2775</strain>
    </source>
</reference>
<accession>A0A1H2EVB6</accession>
<keyword evidence="1" id="KW-1133">Transmembrane helix</keyword>
<dbReference type="AlphaFoldDB" id="A0A1H2EVB6"/>
<feature type="transmembrane region" description="Helical" evidence="1">
    <location>
        <begin position="196"/>
        <end position="219"/>
    </location>
</feature>
<protein>
    <submittedName>
        <fullName evidence="2">Uncharacterized protein</fullName>
    </submittedName>
</protein>
<name>A0A1H2EVB6_9PSED</name>
<keyword evidence="1" id="KW-0472">Membrane</keyword>
<evidence type="ECO:0000256" key="1">
    <source>
        <dbReference type="SAM" id="Phobius"/>
    </source>
</evidence>
<organism evidence="2 3">
    <name type="scientific">Pseudomonas orientalis</name>
    <dbReference type="NCBI Taxonomy" id="76758"/>
    <lineage>
        <taxon>Bacteria</taxon>
        <taxon>Pseudomonadati</taxon>
        <taxon>Pseudomonadota</taxon>
        <taxon>Gammaproteobacteria</taxon>
        <taxon>Pseudomonadales</taxon>
        <taxon>Pseudomonadaceae</taxon>
        <taxon>Pseudomonas</taxon>
    </lineage>
</organism>
<feature type="transmembrane region" description="Helical" evidence="1">
    <location>
        <begin position="161"/>
        <end position="181"/>
    </location>
</feature>
<dbReference type="Proteomes" id="UP000183653">
    <property type="component" value="Chromosome I"/>
</dbReference>
<feature type="transmembrane region" description="Helical" evidence="1">
    <location>
        <begin position="41"/>
        <end position="61"/>
    </location>
</feature>
<gene>
    <name evidence="2" type="ORF">SAMN04490197_1766</name>
</gene>
<sequence>MSAEIEKYLQINAEIERTYKQALRSKRQQSRAGKDARLDRAYFWFALVGPSILAIPLTIIGKWTHAYWLYNVSAGLIAVSYLAMFFYPLLGVLLYRDSLKKVFTAPFANLLDLNVKTLMQVEARYLPELATLSRETLKLGALELKSERDSLEKRTHMVTGALEKVGILPGLLALVVALSSLNDMLVRVGIAERTEWLLAIAATNTFFFVMCCYVQFIIVRYERMIALTELAVDCKDRQTT</sequence>
<evidence type="ECO:0000313" key="2">
    <source>
        <dbReference type="EMBL" id="SDT99080.1"/>
    </source>
</evidence>
<feature type="transmembrane region" description="Helical" evidence="1">
    <location>
        <begin position="67"/>
        <end position="95"/>
    </location>
</feature>